<dbReference type="InterPro" id="IPR011527">
    <property type="entry name" value="ABC1_TM_dom"/>
</dbReference>
<evidence type="ECO:0000313" key="12">
    <source>
        <dbReference type="EMBL" id="MBJ7597620.1"/>
    </source>
</evidence>
<dbReference type="InterPro" id="IPR039421">
    <property type="entry name" value="Type_1_exporter"/>
</dbReference>
<dbReference type="FunFam" id="3.40.50.300:FF:000221">
    <property type="entry name" value="Multidrug ABC transporter ATP-binding protein"/>
    <property type="match status" value="1"/>
</dbReference>
<evidence type="ECO:0000256" key="7">
    <source>
        <dbReference type="ARBA" id="ARBA00022989"/>
    </source>
</evidence>
<evidence type="ECO:0000256" key="2">
    <source>
        <dbReference type="ARBA" id="ARBA00022448"/>
    </source>
</evidence>
<dbReference type="GO" id="GO:0015421">
    <property type="term" value="F:ABC-type oligopeptide transporter activity"/>
    <property type="evidence" value="ECO:0007669"/>
    <property type="project" value="TreeGrafter"/>
</dbReference>
<evidence type="ECO:0000256" key="4">
    <source>
        <dbReference type="ARBA" id="ARBA00022692"/>
    </source>
</evidence>
<keyword evidence="2" id="KW-0813">Transport</keyword>
<dbReference type="Pfam" id="PF00005">
    <property type="entry name" value="ABC_tran"/>
    <property type="match status" value="1"/>
</dbReference>
<evidence type="ECO:0000256" key="9">
    <source>
        <dbReference type="SAM" id="Phobius"/>
    </source>
</evidence>
<evidence type="ECO:0000313" key="13">
    <source>
        <dbReference type="Proteomes" id="UP000612893"/>
    </source>
</evidence>
<comment type="caution">
    <text evidence="12">The sequence shown here is derived from an EMBL/GenBank/DDBJ whole genome shotgun (WGS) entry which is preliminary data.</text>
</comment>
<protein>
    <submittedName>
        <fullName evidence="12">ABC transporter ATP-binding protein</fullName>
    </submittedName>
</protein>
<dbReference type="AlphaFoldDB" id="A0A934N219"/>
<evidence type="ECO:0000256" key="6">
    <source>
        <dbReference type="ARBA" id="ARBA00022840"/>
    </source>
</evidence>
<comment type="subcellular location">
    <subcellularLocation>
        <location evidence="1">Cell membrane</location>
        <topology evidence="1">Multi-pass membrane protein</topology>
    </subcellularLocation>
</comment>
<evidence type="ECO:0000256" key="1">
    <source>
        <dbReference type="ARBA" id="ARBA00004651"/>
    </source>
</evidence>
<name>A0A934N219_9BACT</name>
<dbReference type="InterPro" id="IPR003439">
    <property type="entry name" value="ABC_transporter-like_ATP-bd"/>
</dbReference>
<dbReference type="SMART" id="SM00382">
    <property type="entry name" value="AAA"/>
    <property type="match status" value="1"/>
</dbReference>
<reference evidence="12" key="1">
    <citation type="submission" date="2020-10" db="EMBL/GenBank/DDBJ databases">
        <title>Ca. Dormibacterota MAGs.</title>
        <authorList>
            <person name="Montgomery K."/>
        </authorList>
    </citation>
    <scope>NUCLEOTIDE SEQUENCE [LARGE SCALE GENOMIC DNA]</scope>
    <source>
        <strain evidence="12">SC8812_S17_10</strain>
    </source>
</reference>
<dbReference type="GO" id="GO:0005886">
    <property type="term" value="C:plasma membrane"/>
    <property type="evidence" value="ECO:0007669"/>
    <property type="project" value="UniProtKB-SubCell"/>
</dbReference>
<keyword evidence="3" id="KW-1003">Cell membrane</keyword>
<evidence type="ECO:0000259" key="11">
    <source>
        <dbReference type="PROSITE" id="PS50929"/>
    </source>
</evidence>
<dbReference type="RefSeq" id="WP_338199997.1">
    <property type="nucleotide sequence ID" value="NZ_JAEKNR010000071.1"/>
</dbReference>
<feature type="transmembrane region" description="Helical" evidence="9">
    <location>
        <begin position="88"/>
        <end position="108"/>
    </location>
</feature>
<evidence type="ECO:0000259" key="10">
    <source>
        <dbReference type="PROSITE" id="PS50893"/>
    </source>
</evidence>
<dbReference type="PROSITE" id="PS50893">
    <property type="entry name" value="ABC_TRANSPORTER_2"/>
    <property type="match status" value="1"/>
</dbReference>
<dbReference type="Gene3D" id="1.20.1560.10">
    <property type="entry name" value="ABC transporter type 1, transmembrane domain"/>
    <property type="match status" value="1"/>
</dbReference>
<dbReference type="InterPro" id="IPR036640">
    <property type="entry name" value="ABC1_TM_sf"/>
</dbReference>
<keyword evidence="13" id="KW-1185">Reference proteome</keyword>
<feature type="transmembrane region" description="Helical" evidence="9">
    <location>
        <begin position="192"/>
        <end position="216"/>
    </location>
</feature>
<dbReference type="PROSITE" id="PS50929">
    <property type="entry name" value="ABC_TM1F"/>
    <property type="match status" value="1"/>
</dbReference>
<proteinExistence type="predicted"/>
<keyword evidence="8 9" id="KW-0472">Membrane</keyword>
<dbReference type="InterPro" id="IPR003593">
    <property type="entry name" value="AAA+_ATPase"/>
</dbReference>
<organism evidence="12 13">
    <name type="scientific">Candidatus Nephthysia bennettiae</name>
    <dbReference type="NCBI Taxonomy" id="3127016"/>
    <lineage>
        <taxon>Bacteria</taxon>
        <taxon>Bacillati</taxon>
        <taxon>Candidatus Dormiibacterota</taxon>
        <taxon>Candidatus Dormibacteria</taxon>
        <taxon>Candidatus Dormibacterales</taxon>
        <taxon>Candidatus Dormibacteraceae</taxon>
        <taxon>Candidatus Nephthysia</taxon>
    </lineage>
</organism>
<feature type="transmembrane region" description="Helical" evidence="9">
    <location>
        <begin position="277"/>
        <end position="300"/>
    </location>
</feature>
<dbReference type="Gene3D" id="3.40.50.300">
    <property type="entry name" value="P-loop containing nucleotide triphosphate hydrolases"/>
    <property type="match status" value="1"/>
</dbReference>
<dbReference type="InterPro" id="IPR027417">
    <property type="entry name" value="P-loop_NTPase"/>
</dbReference>
<accession>A0A934N219</accession>
<dbReference type="Proteomes" id="UP000612893">
    <property type="component" value="Unassembled WGS sequence"/>
</dbReference>
<evidence type="ECO:0000256" key="5">
    <source>
        <dbReference type="ARBA" id="ARBA00022741"/>
    </source>
</evidence>
<dbReference type="EMBL" id="JAEKNR010000071">
    <property type="protein sequence ID" value="MBJ7597620.1"/>
    <property type="molecule type" value="Genomic_DNA"/>
</dbReference>
<dbReference type="GO" id="GO:0016887">
    <property type="term" value="F:ATP hydrolysis activity"/>
    <property type="evidence" value="ECO:0007669"/>
    <property type="project" value="InterPro"/>
</dbReference>
<sequence>MSANRQGKARLKNFGWDPYEGPRSPRRLLGLLAGAVRLIWEANPRLVVVFVGLQLLSSAAFGFALLVVRNLVSTLLSAGQASAGFGSVIPELAVLGGVLAFTSLSGSVQNYVRMLLAEEVSWLADQRVLDVACAVELEAFDSNDFHDRLMRAQSAGGRPFMITQTLLQLSGSLTTLTGLLIVLLLLQPLLVAVLLVTVVPLLVAATVFSAEFHFFAMSFSTADRWRWYLRSLLIGGEMAKEVRAFDLSGQLRNWQKEAFDEKMAGYRDLVRRSIPRTLVAGLAASAAIAGTLAVLIWFVLTGRMPLASATAATVAIVQLAQLLSQLAFGVSQLYESALFLDDHRAFCELLPTIHRTRPSRPAPVDFEEVRVEHLTFAYPDSSAPALDDVSLSFRRGEIVALVGENGSGKTTLAKLLSLLYRPQSGRILWDEIELVEVDATALRRSMAVLFQDFGKYMVSVALNIGMGRVEASEDRTAVVRAARKAGAHEFVERLPAGYDTPLGMVFEDGADLSEGQWQRIALARAFFRDAPFIILDEPTAALDARAENQLFESIRGLFRGRTVLLISHRFSSVRSADRIFVLKGGRLHEEGTHDELMRVGGHYAELFQLQAAAYLSGEPA</sequence>
<keyword evidence="5" id="KW-0547">Nucleotide-binding</keyword>
<keyword evidence="6 12" id="KW-0067">ATP-binding</keyword>
<feature type="domain" description="ABC transporter" evidence="10">
    <location>
        <begin position="369"/>
        <end position="609"/>
    </location>
</feature>
<dbReference type="GO" id="GO:0005524">
    <property type="term" value="F:ATP binding"/>
    <property type="evidence" value="ECO:0007669"/>
    <property type="project" value="UniProtKB-KW"/>
</dbReference>
<dbReference type="SUPFAM" id="SSF52540">
    <property type="entry name" value="P-loop containing nucleoside triphosphate hydrolases"/>
    <property type="match status" value="1"/>
</dbReference>
<keyword evidence="4 9" id="KW-0812">Transmembrane</keyword>
<dbReference type="PANTHER" id="PTHR43394:SF1">
    <property type="entry name" value="ATP-BINDING CASSETTE SUB-FAMILY B MEMBER 10, MITOCHONDRIAL"/>
    <property type="match status" value="1"/>
</dbReference>
<evidence type="ECO:0000256" key="8">
    <source>
        <dbReference type="ARBA" id="ARBA00023136"/>
    </source>
</evidence>
<dbReference type="SUPFAM" id="SSF90123">
    <property type="entry name" value="ABC transporter transmembrane region"/>
    <property type="match status" value="1"/>
</dbReference>
<gene>
    <name evidence="12" type="ORF">JF922_05985</name>
</gene>
<keyword evidence="7 9" id="KW-1133">Transmembrane helix</keyword>
<feature type="transmembrane region" description="Helical" evidence="9">
    <location>
        <begin position="166"/>
        <end position="186"/>
    </location>
</feature>
<dbReference type="PANTHER" id="PTHR43394">
    <property type="entry name" value="ATP-DEPENDENT PERMEASE MDL1, MITOCHONDRIAL"/>
    <property type="match status" value="1"/>
</dbReference>
<evidence type="ECO:0000256" key="3">
    <source>
        <dbReference type="ARBA" id="ARBA00022475"/>
    </source>
</evidence>
<feature type="domain" description="ABC transmembrane type-1" evidence="11">
    <location>
        <begin position="48"/>
        <end position="335"/>
    </location>
</feature>
<feature type="transmembrane region" description="Helical" evidence="9">
    <location>
        <begin position="46"/>
        <end position="68"/>
    </location>
</feature>